<protein>
    <submittedName>
        <fullName evidence="1">Uncharacterized protein</fullName>
    </submittedName>
</protein>
<dbReference type="EMBL" id="JACXVP010000009">
    <property type="protein sequence ID" value="KAG5584300.1"/>
    <property type="molecule type" value="Genomic_DNA"/>
</dbReference>
<evidence type="ECO:0000313" key="2">
    <source>
        <dbReference type="Proteomes" id="UP000824120"/>
    </source>
</evidence>
<proteinExistence type="predicted"/>
<accession>A0A9J5XAR4</accession>
<keyword evidence="2" id="KW-1185">Reference proteome</keyword>
<gene>
    <name evidence="1" type="ORF">H5410_044734</name>
</gene>
<comment type="caution">
    <text evidence="1">The sequence shown here is derived from an EMBL/GenBank/DDBJ whole genome shotgun (WGS) entry which is preliminary data.</text>
</comment>
<organism evidence="1 2">
    <name type="scientific">Solanum commersonii</name>
    <name type="common">Commerson's wild potato</name>
    <name type="synonym">Commerson's nightshade</name>
    <dbReference type="NCBI Taxonomy" id="4109"/>
    <lineage>
        <taxon>Eukaryota</taxon>
        <taxon>Viridiplantae</taxon>
        <taxon>Streptophyta</taxon>
        <taxon>Embryophyta</taxon>
        <taxon>Tracheophyta</taxon>
        <taxon>Spermatophyta</taxon>
        <taxon>Magnoliopsida</taxon>
        <taxon>eudicotyledons</taxon>
        <taxon>Gunneridae</taxon>
        <taxon>Pentapetalae</taxon>
        <taxon>asterids</taxon>
        <taxon>lamiids</taxon>
        <taxon>Solanales</taxon>
        <taxon>Solanaceae</taxon>
        <taxon>Solanoideae</taxon>
        <taxon>Solaneae</taxon>
        <taxon>Solanum</taxon>
    </lineage>
</organism>
<dbReference type="Proteomes" id="UP000824120">
    <property type="component" value="Chromosome 9"/>
</dbReference>
<reference evidence="1 2" key="1">
    <citation type="submission" date="2020-09" db="EMBL/GenBank/DDBJ databases">
        <title>De no assembly of potato wild relative species, Solanum commersonii.</title>
        <authorList>
            <person name="Cho K."/>
        </authorList>
    </citation>
    <scope>NUCLEOTIDE SEQUENCE [LARGE SCALE GENOMIC DNA]</scope>
    <source>
        <strain evidence="1">LZ3.2</strain>
        <tissue evidence="1">Leaf</tissue>
    </source>
</reference>
<name>A0A9J5XAR4_SOLCO</name>
<dbReference type="AlphaFoldDB" id="A0A9J5XAR4"/>
<evidence type="ECO:0000313" key="1">
    <source>
        <dbReference type="EMBL" id="KAG5584300.1"/>
    </source>
</evidence>
<sequence length="73" mass="8379">MRMPKHLEFYLPCNLSPSSYVAIGMLHGQNSYVESTSSSSPMPRSVDPSQFCIDESYFYYKTNKDLKIQLGMM</sequence>